<name>S4RT45_PETMA</name>
<protein>
    <submittedName>
        <fullName evidence="1">Uncharacterized protein</fullName>
    </submittedName>
</protein>
<dbReference type="PANTHER" id="PTHR12975">
    <property type="entry name" value="TRANSPORT PROTEIN TRAPP"/>
    <property type="match status" value="1"/>
</dbReference>
<accession>S4RT45</accession>
<reference evidence="1" key="2">
    <citation type="submission" date="2025-09" db="UniProtKB">
        <authorList>
            <consortium name="Ensembl"/>
        </authorList>
    </citation>
    <scope>IDENTIFICATION</scope>
</reference>
<dbReference type="GeneTree" id="ENSGT00390000000568"/>
<dbReference type="AlphaFoldDB" id="S4RT45"/>
<dbReference type="HOGENOM" id="CLU_142342_0_0_1"/>
<organism evidence="1">
    <name type="scientific">Petromyzon marinus</name>
    <name type="common">Sea lamprey</name>
    <dbReference type="NCBI Taxonomy" id="7757"/>
    <lineage>
        <taxon>Eukaryota</taxon>
        <taxon>Metazoa</taxon>
        <taxon>Chordata</taxon>
        <taxon>Craniata</taxon>
        <taxon>Vertebrata</taxon>
        <taxon>Cyclostomata</taxon>
        <taxon>Hyperoartia</taxon>
        <taxon>Petromyzontiformes</taxon>
        <taxon>Petromyzontidae</taxon>
        <taxon>Petromyzon</taxon>
    </lineage>
</organism>
<dbReference type="Ensembl" id="ENSPMAT00000008423.1">
    <property type="protein sequence ID" value="ENSPMAP00000008385.1"/>
    <property type="gene ID" value="ENSPMAG00000007628.1"/>
</dbReference>
<dbReference type="STRING" id="7757.ENSPMAP00000008385"/>
<dbReference type="Pfam" id="PF12739">
    <property type="entry name" value="TRAPPC-Trs85"/>
    <property type="match status" value="1"/>
</dbReference>
<evidence type="ECO:0000313" key="1">
    <source>
        <dbReference type="Ensembl" id="ENSPMAP00000008385.1"/>
    </source>
</evidence>
<dbReference type="GO" id="GO:1990072">
    <property type="term" value="C:TRAPPIII protein complex"/>
    <property type="evidence" value="ECO:0007669"/>
    <property type="project" value="TreeGrafter"/>
</dbReference>
<sequence>VHLRDPNNQLHAMRGLRVSVSRLETRAPAPTAARKMLSDVVSASHAADGPVGNLLSAGDYDLNISATTPWYEAYRESFMQVLPVSDHEFLRHYLACILPPS</sequence>
<reference evidence="1" key="1">
    <citation type="submission" date="2025-08" db="UniProtKB">
        <authorList>
            <consortium name="Ensembl"/>
        </authorList>
    </citation>
    <scope>IDENTIFICATION</scope>
</reference>
<proteinExistence type="predicted"/>
<dbReference type="InterPro" id="IPR024420">
    <property type="entry name" value="TRAPP_III_complex_Trs85"/>
</dbReference>
<dbReference type="PANTHER" id="PTHR12975:SF6">
    <property type="entry name" value="TRAFFICKING PROTEIN PARTICLE COMPLEX SUBUNIT 8"/>
    <property type="match status" value="1"/>
</dbReference>